<dbReference type="PANTHER" id="PTHR23003:SF63">
    <property type="entry name" value="SERINE AND ARGININE-RICH-SPLICING FACTOR 5A"/>
    <property type="match status" value="1"/>
</dbReference>
<dbReference type="InterPro" id="IPR035979">
    <property type="entry name" value="RBD_domain_sf"/>
</dbReference>
<keyword evidence="2" id="KW-0812">Transmembrane</keyword>
<feature type="transmembrane region" description="Helical" evidence="2">
    <location>
        <begin position="100"/>
        <end position="122"/>
    </location>
</feature>
<proteinExistence type="predicted"/>
<dbReference type="GO" id="GO:0005634">
    <property type="term" value="C:nucleus"/>
    <property type="evidence" value="ECO:0007669"/>
    <property type="project" value="TreeGrafter"/>
</dbReference>
<keyword evidence="1" id="KW-0694">RNA-binding</keyword>
<reference evidence="5" key="1">
    <citation type="submission" date="2022-11" db="UniProtKB">
        <authorList>
            <consortium name="WormBaseParasite"/>
        </authorList>
    </citation>
    <scope>IDENTIFICATION</scope>
</reference>
<protein>
    <submittedName>
        <fullName evidence="5">RRM domain-containing protein</fullName>
    </submittedName>
</protein>
<dbReference type="Proteomes" id="UP000887574">
    <property type="component" value="Unplaced"/>
</dbReference>
<evidence type="ECO:0000256" key="2">
    <source>
        <dbReference type="SAM" id="Phobius"/>
    </source>
</evidence>
<keyword evidence="2" id="KW-0472">Membrane</keyword>
<dbReference type="SMART" id="SM00360">
    <property type="entry name" value="RRM"/>
    <property type="match status" value="1"/>
</dbReference>
<sequence>MPFKTRFRMIVENLTTRYSWQDLKDMMRQTAEVTFADAHRFEKNQGLVCFASRRDLERAIDKYQGKRSTVVLLNLLTTRKMIKASPVLPFVANRAAVRTVLAVVVMVILVVLVQSLAHAVVLEVIRQRSLPNDRAVGLVLQAFLRRRSPLLSVSAVILVRIVLPRAKSNTKKANILVLCMKTLSWKIALQVARPVEAVEVMCAADPEALKSETLTMIQLLLLLEVISR</sequence>
<evidence type="ECO:0000256" key="1">
    <source>
        <dbReference type="ARBA" id="ARBA00022884"/>
    </source>
</evidence>
<dbReference type="WBParaSite" id="jg7997">
    <property type="protein sequence ID" value="jg7997"/>
    <property type="gene ID" value="jg7997"/>
</dbReference>
<feature type="domain" description="RRM" evidence="3">
    <location>
        <begin position="8"/>
        <end position="74"/>
    </location>
</feature>
<accession>A0A915EPF2</accession>
<name>A0A915EPF2_9BILA</name>
<dbReference type="Gene3D" id="3.30.70.330">
    <property type="match status" value="1"/>
</dbReference>
<keyword evidence="2" id="KW-1133">Transmembrane helix</keyword>
<dbReference type="InterPro" id="IPR000504">
    <property type="entry name" value="RRM_dom"/>
</dbReference>
<organism evidence="4 5">
    <name type="scientific">Ditylenchus dipsaci</name>
    <dbReference type="NCBI Taxonomy" id="166011"/>
    <lineage>
        <taxon>Eukaryota</taxon>
        <taxon>Metazoa</taxon>
        <taxon>Ecdysozoa</taxon>
        <taxon>Nematoda</taxon>
        <taxon>Chromadorea</taxon>
        <taxon>Rhabditida</taxon>
        <taxon>Tylenchina</taxon>
        <taxon>Tylenchomorpha</taxon>
        <taxon>Sphaerularioidea</taxon>
        <taxon>Anguinidae</taxon>
        <taxon>Anguininae</taxon>
        <taxon>Ditylenchus</taxon>
    </lineage>
</organism>
<dbReference type="SUPFAM" id="SSF54928">
    <property type="entry name" value="RNA-binding domain, RBD"/>
    <property type="match status" value="1"/>
</dbReference>
<dbReference type="GO" id="GO:0005737">
    <property type="term" value="C:cytoplasm"/>
    <property type="evidence" value="ECO:0007669"/>
    <property type="project" value="TreeGrafter"/>
</dbReference>
<evidence type="ECO:0000313" key="4">
    <source>
        <dbReference type="Proteomes" id="UP000887574"/>
    </source>
</evidence>
<dbReference type="InterPro" id="IPR050374">
    <property type="entry name" value="RRT5_SRSF_SR"/>
</dbReference>
<dbReference type="InterPro" id="IPR012677">
    <property type="entry name" value="Nucleotide-bd_a/b_plait_sf"/>
</dbReference>
<dbReference type="GO" id="GO:0003729">
    <property type="term" value="F:mRNA binding"/>
    <property type="evidence" value="ECO:0007669"/>
    <property type="project" value="TreeGrafter"/>
</dbReference>
<evidence type="ECO:0000313" key="5">
    <source>
        <dbReference type="WBParaSite" id="jg7997"/>
    </source>
</evidence>
<keyword evidence="4" id="KW-1185">Reference proteome</keyword>
<dbReference type="Pfam" id="PF00076">
    <property type="entry name" value="RRM_1"/>
    <property type="match status" value="1"/>
</dbReference>
<evidence type="ECO:0000259" key="3">
    <source>
        <dbReference type="SMART" id="SM00360"/>
    </source>
</evidence>
<dbReference type="PANTHER" id="PTHR23003">
    <property type="entry name" value="RNA RECOGNITION MOTIF RRM DOMAIN CONTAINING PROTEIN"/>
    <property type="match status" value="1"/>
</dbReference>
<dbReference type="AlphaFoldDB" id="A0A915EPF2"/>